<organism evidence="1 2">
    <name type="scientific">Ornithinimicrobium ciconiae</name>
    <dbReference type="NCBI Taxonomy" id="2594265"/>
    <lineage>
        <taxon>Bacteria</taxon>
        <taxon>Bacillati</taxon>
        <taxon>Actinomycetota</taxon>
        <taxon>Actinomycetes</taxon>
        <taxon>Micrococcales</taxon>
        <taxon>Ornithinimicrobiaceae</taxon>
        <taxon>Ornithinimicrobium</taxon>
    </lineage>
</organism>
<name>A0A516GDD2_9MICO</name>
<gene>
    <name evidence="1" type="ORF">FNH13_15285</name>
</gene>
<evidence type="ECO:0000313" key="2">
    <source>
        <dbReference type="Proteomes" id="UP000315395"/>
    </source>
</evidence>
<dbReference type="Proteomes" id="UP000315395">
    <property type="component" value="Chromosome"/>
</dbReference>
<proteinExistence type="predicted"/>
<dbReference type="OrthoDB" id="9782970at2"/>
<accession>A0A516GDD2</accession>
<dbReference type="KEGG" id="orz:FNH13_15285"/>
<dbReference type="EMBL" id="CP041616">
    <property type="protein sequence ID" value="QDO89529.1"/>
    <property type="molecule type" value="Genomic_DNA"/>
</dbReference>
<keyword evidence="2" id="KW-1185">Reference proteome</keyword>
<evidence type="ECO:0000313" key="1">
    <source>
        <dbReference type="EMBL" id="QDO89529.1"/>
    </source>
</evidence>
<dbReference type="AlphaFoldDB" id="A0A516GDD2"/>
<dbReference type="RefSeq" id="WP_143784215.1">
    <property type="nucleotide sequence ID" value="NZ_CP041616.1"/>
</dbReference>
<reference evidence="1 2" key="1">
    <citation type="submission" date="2019-07" db="EMBL/GenBank/DDBJ databases">
        <title>complete genome sequencing of Ornithinimicrobium sp. H23M54.</title>
        <authorList>
            <person name="Bae J.-W."/>
            <person name="Lee S.-Y."/>
        </authorList>
    </citation>
    <scope>NUCLEOTIDE SEQUENCE [LARGE SCALE GENOMIC DNA]</scope>
    <source>
        <strain evidence="1 2">H23M54</strain>
    </source>
</reference>
<sequence>MDHTAKDRLAQLLAGSAATTSDSATVQIPALVLDLRVDGVGEFHLPVRPVDIKKLVAMARPARFGKGEQTLHDPSVCDT</sequence>
<protein>
    <submittedName>
        <fullName evidence="1">Uncharacterized protein</fullName>
    </submittedName>
</protein>